<dbReference type="RefSeq" id="WP_015853649.1">
    <property type="nucleotide sequence ID" value="NC_012881.1"/>
</dbReference>
<dbReference type="HOGENOM" id="CLU_101021_1_0_7"/>
<dbReference type="NCBIfam" id="NF003936">
    <property type="entry name" value="PRK05445.1"/>
    <property type="match status" value="1"/>
</dbReference>
<dbReference type="STRING" id="526222.Desal_3788"/>
<evidence type="ECO:0000313" key="2">
    <source>
        <dbReference type="Proteomes" id="UP000002601"/>
    </source>
</evidence>
<dbReference type="InterPro" id="IPR005587">
    <property type="entry name" value="UPF0304_YfbU"/>
</dbReference>
<dbReference type="AlphaFoldDB" id="C6BUN9"/>
<dbReference type="OrthoDB" id="7595565at2"/>
<gene>
    <name evidence="1" type="ordered locus">Desal_3788</name>
</gene>
<accession>C6BUN9</accession>
<dbReference type="Gene3D" id="1.10.3190.10">
    <property type="entry name" value="yfbu gene product, domain 2"/>
    <property type="match status" value="1"/>
</dbReference>
<dbReference type="Pfam" id="PF03887">
    <property type="entry name" value="YfbU"/>
    <property type="match status" value="1"/>
</dbReference>
<organism evidence="1 2">
    <name type="scientific">Maridesulfovibrio salexigens (strain ATCC 14822 / DSM 2638 / NCIMB 8403 / VKM B-1763)</name>
    <name type="common">Desulfovibrio salexigens</name>
    <dbReference type="NCBI Taxonomy" id="526222"/>
    <lineage>
        <taxon>Bacteria</taxon>
        <taxon>Pseudomonadati</taxon>
        <taxon>Thermodesulfobacteriota</taxon>
        <taxon>Desulfovibrionia</taxon>
        <taxon>Desulfovibrionales</taxon>
        <taxon>Desulfovibrionaceae</taxon>
        <taxon>Maridesulfovibrio</taxon>
    </lineage>
</organism>
<dbReference type="SUPFAM" id="SSF116960">
    <property type="entry name" value="YfbU-like"/>
    <property type="match status" value="1"/>
</dbReference>
<dbReference type="InterPro" id="IPR023146">
    <property type="entry name" value="YfbU_alpha-helical_sf"/>
</dbReference>
<dbReference type="eggNOG" id="COG3013">
    <property type="taxonomic scope" value="Bacteria"/>
</dbReference>
<name>C6BUN9_MARSD</name>
<dbReference type="InterPro" id="IPR023145">
    <property type="entry name" value="YfbU_helix-hairpin_sf"/>
</dbReference>
<proteinExistence type="predicted"/>
<reference evidence="1 2" key="1">
    <citation type="submission" date="2009-06" db="EMBL/GenBank/DDBJ databases">
        <title>Complete sequence of Desulfovibrio salexigens DSM 2638.</title>
        <authorList>
            <consortium name="US DOE Joint Genome Institute"/>
            <person name="Lucas S."/>
            <person name="Copeland A."/>
            <person name="Lapidus A."/>
            <person name="Glavina del Rio T."/>
            <person name="Tice H."/>
            <person name="Bruce D."/>
            <person name="Goodwin L."/>
            <person name="Pitluck S."/>
            <person name="Munk A.C."/>
            <person name="Brettin T."/>
            <person name="Detter J.C."/>
            <person name="Han C."/>
            <person name="Tapia R."/>
            <person name="Larimer F."/>
            <person name="Land M."/>
            <person name="Hauser L."/>
            <person name="Kyrpides N."/>
            <person name="Anderson I."/>
            <person name="Wall J.D."/>
            <person name="Arkin A.P."/>
            <person name="Dehal P."/>
            <person name="Chivian D."/>
            <person name="Giles B."/>
            <person name="Hazen T.C."/>
        </authorList>
    </citation>
    <scope>NUCLEOTIDE SEQUENCE [LARGE SCALE GENOMIC DNA]</scope>
    <source>
        <strain evidence="2">ATCC 14822 / DSM 2638 / NCIMB 8403 / VKM B-1763</strain>
    </source>
</reference>
<sequence>MKLTRYERINLANQFKILADLNDDEGYLIYSKILENGYEDDYHIIFDNYDEVFTQDRCEFVKSVLEMYEFIQLAGKESKNELILEHRFFKFRGYDGNNEGQYMRYARFVINDLDMWDYLEVAKKDLNSHMPMHHRYSAMLDVFVNCEDKYNLTEGEVLDILDAK</sequence>
<dbReference type="Proteomes" id="UP000002601">
    <property type="component" value="Chromosome"/>
</dbReference>
<evidence type="ECO:0000313" key="1">
    <source>
        <dbReference type="EMBL" id="ACS81833.1"/>
    </source>
</evidence>
<dbReference type="EMBL" id="CP001649">
    <property type="protein sequence ID" value="ACS81833.1"/>
    <property type="molecule type" value="Genomic_DNA"/>
</dbReference>
<dbReference type="Gene3D" id="1.10.287.680">
    <property type="entry name" value="Helix hairpin bin"/>
    <property type="match status" value="1"/>
</dbReference>
<dbReference type="KEGG" id="dsa:Desal_3788"/>
<keyword evidence="2" id="KW-1185">Reference proteome</keyword>
<protein>
    <submittedName>
        <fullName evidence="1">YfbU family protein</fullName>
    </submittedName>
</protein>